<feature type="compositionally biased region" description="Gly residues" evidence="1">
    <location>
        <begin position="1229"/>
        <end position="1239"/>
    </location>
</feature>
<evidence type="ECO:0000259" key="4">
    <source>
        <dbReference type="Pfam" id="PF06761"/>
    </source>
</evidence>
<keyword evidence="2" id="KW-0472">Membrane</keyword>
<dbReference type="InterPro" id="IPR048677">
    <property type="entry name" value="TssM1_hel"/>
</dbReference>
<evidence type="ECO:0000259" key="6">
    <source>
        <dbReference type="Pfam" id="PF21070"/>
    </source>
</evidence>
<dbReference type="Pfam" id="PF14331">
    <property type="entry name" value="IcmF-related_N"/>
    <property type="match status" value="1"/>
</dbReference>
<dbReference type="EMBL" id="CP065997">
    <property type="protein sequence ID" value="QQB33256.1"/>
    <property type="molecule type" value="Genomic_DNA"/>
</dbReference>
<dbReference type="InterPro" id="IPR053156">
    <property type="entry name" value="T6SS_TssM-like"/>
</dbReference>
<name>A0A7T4B037_9BURK</name>
<protein>
    <submittedName>
        <fullName evidence="7">Type VI secretion system membrane subunit TssM</fullName>
    </submittedName>
</protein>
<dbReference type="PANTHER" id="PTHR36153">
    <property type="entry name" value="INNER MEMBRANE PROTEIN-RELATED"/>
    <property type="match status" value="1"/>
</dbReference>
<dbReference type="SUPFAM" id="SSF52540">
    <property type="entry name" value="P-loop containing nucleoside triphosphate hydrolases"/>
    <property type="match status" value="1"/>
</dbReference>
<feature type="transmembrane region" description="Helical" evidence="2">
    <location>
        <begin position="54"/>
        <end position="75"/>
    </location>
</feature>
<dbReference type="Pfam" id="PF06761">
    <property type="entry name" value="IcmF-related"/>
    <property type="match status" value="1"/>
</dbReference>
<dbReference type="Pfam" id="PF21070">
    <property type="entry name" value="IcmF_helical"/>
    <property type="match status" value="1"/>
</dbReference>
<dbReference type="InterPro" id="IPR017731">
    <property type="entry name" value="TssM1-like"/>
</dbReference>
<dbReference type="Proteomes" id="UP000595231">
    <property type="component" value="Chromosome"/>
</dbReference>
<feature type="region of interest" description="Disordered" evidence="1">
    <location>
        <begin position="1226"/>
        <end position="1268"/>
    </location>
</feature>
<gene>
    <name evidence="7" type="primary">tssM</name>
    <name evidence="7" type="ORF">I6I07_21775</name>
</gene>
<sequence>MRSPSGFFSGISSALSEGRHWTSRALGSPRLFMALGLIALIVFLFLFADTVEIGLAWAGIALGIFLFLWLCAYLWRRRRARRANKNLGDMLEQQVQTGAAAANRGDVDALRTRLAQAVRTIKTSKIGQVSGNEALYELPWYIVIGNPAAGKSSAVINSGLQFPFADKNGAAVRGVGGTRNCDWFFTTEGILLDTAGRYSVHEEDRNEWMGFLDLLKRHRPKAPINGIIVAASIDELTGAGPEFAINLAKNLRQRVQELTDRLEVFAPVYIIFTKADLISGFSEFFSDSDQRERDRVWGATLPYGAEENRDVLALFDERFDELYEGLKEMGTAQISLRNNRDLPPGLLTFPLEFAGIKPALRTFLSTLFETNPFQYKPVFRGFYFTSALQEGVSQSTSTERLAERFDLRPAARGQARNVSSHNGFFLRDLFSSVIFADKKLVRQHASPAKTRMRYLTFFGLVLALGLVLGGWSWSYLGNRQLAQNVQADLDKVVRLQSERTDLQSRLEAMEILQDRIEQLDRYSASRPWSLGLGLYQGDVLKERLLAEYYNGARQFMLSPVKVSLEDFLAKVDMSGAAAAGGAPKPAPQALRAAHAAGGDTLFQDASPTNADDAYNALKTYLMMANRQHVDPTHLSDQITRFWRGWLETNRGAMPRDQLIRSAERLISFYVSRAPDAGWPQIDTNLALVEKTRASLRAVMQGMPARERAYATLKARAATRFQTMTVARIVGENDAGVVAGSYAIPGTFTREAWEQYIQPAINEAAKKEVQTSDWVLGVNARDDLTLDGSPEQIQKSLATMYKMEYAQEWQKFLRGVTIKPFTSFEQSVGAMNRLGDPQTSPIAKLINTAYEQTSWDNPSLVNAGLQQAQSGVVGWFKRVILRQTPPAPAATTTANGEAIPMGPVGREFSDVARLVVTRENQSLLGNYMGALSKIRTRFNLLNNQGDPGPGSLVLLRQTLEGKDSELADALKLVDEQMLAGLSATQRETLRPLLVRPLIQAYAVAMQPAESELNKVWNAQIYQPFNQTLAEKYPFASRASVEASSDEIGQVFGPQGSIAKYVNDTLGPLTVRRGDILTARTWGDMGVSLQPTFTANFAQWVAPLSGGAAGAGAASQPQTLFQIQPKPASGVTEYTIEIDGQQLRYRNTPPQWVNFVWPNAQGAPGARITATTFDGSVVEIVNEPGRFGLERLIATAQRTSNADGSFNMSWGKSNVTVPVKLRIISNAQAPGAGGSEPGGSQGLRNLRLPSSVVGTTSESSSAQTRPGAPQ</sequence>
<feature type="compositionally biased region" description="Low complexity" evidence="1">
    <location>
        <begin position="1248"/>
        <end position="1259"/>
    </location>
</feature>
<evidence type="ECO:0000313" key="7">
    <source>
        <dbReference type="EMBL" id="QQB33256.1"/>
    </source>
</evidence>
<dbReference type="AlphaFoldDB" id="A0A7T4B037"/>
<accession>A0A7T4B037</accession>
<proteinExistence type="predicted"/>
<evidence type="ECO:0000256" key="2">
    <source>
        <dbReference type="SAM" id="Phobius"/>
    </source>
</evidence>
<feature type="domain" description="Type VI secretion system component TssM1 helical" evidence="6">
    <location>
        <begin position="1006"/>
        <end position="1095"/>
    </location>
</feature>
<dbReference type="NCBIfam" id="TIGR03348">
    <property type="entry name" value="VI_IcmF"/>
    <property type="match status" value="1"/>
</dbReference>
<organism evidence="7 8">
    <name type="scientific">Achromobacter deleyi</name>
    <dbReference type="NCBI Taxonomy" id="1353891"/>
    <lineage>
        <taxon>Bacteria</taxon>
        <taxon>Pseudomonadati</taxon>
        <taxon>Pseudomonadota</taxon>
        <taxon>Betaproteobacteria</taxon>
        <taxon>Burkholderiales</taxon>
        <taxon>Alcaligenaceae</taxon>
        <taxon>Achromobacter</taxon>
    </lineage>
</organism>
<feature type="transmembrane region" description="Helical" evidence="2">
    <location>
        <begin position="454"/>
        <end position="476"/>
    </location>
</feature>
<dbReference type="PANTHER" id="PTHR36153:SF1">
    <property type="entry name" value="TYPE VI SECRETION SYSTEM COMPONENT TSSM1"/>
    <property type="match status" value="1"/>
</dbReference>
<evidence type="ECO:0000256" key="1">
    <source>
        <dbReference type="SAM" id="MobiDB-lite"/>
    </source>
</evidence>
<feature type="transmembrane region" description="Helical" evidence="2">
    <location>
        <begin position="31"/>
        <end position="48"/>
    </location>
</feature>
<evidence type="ECO:0000313" key="8">
    <source>
        <dbReference type="Proteomes" id="UP000595231"/>
    </source>
</evidence>
<feature type="domain" description="Type VI secretion system component TssM1 N-terminal" evidence="5">
    <location>
        <begin position="202"/>
        <end position="456"/>
    </location>
</feature>
<dbReference type="InterPro" id="IPR010623">
    <property type="entry name" value="IcmF_C"/>
</dbReference>
<dbReference type="InterPro" id="IPR009612">
    <property type="entry name" value="IcmF-rel"/>
</dbReference>
<dbReference type="InterPro" id="IPR025743">
    <property type="entry name" value="TssM1_N"/>
</dbReference>
<keyword evidence="2" id="KW-0812">Transmembrane</keyword>
<feature type="domain" description="IcmF-related" evidence="4">
    <location>
        <begin position="506"/>
        <end position="853"/>
    </location>
</feature>
<dbReference type="InterPro" id="IPR027417">
    <property type="entry name" value="P-loop_NTPase"/>
</dbReference>
<evidence type="ECO:0000259" key="3">
    <source>
        <dbReference type="Pfam" id="PF06744"/>
    </source>
</evidence>
<evidence type="ECO:0000259" key="5">
    <source>
        <dbReference type="Pfam" id="PF14331"/>
    </source>
</evidence>
<dbReference type="Pfam" id="PF06744">
    <property type="entry name" value="IcmF_C"/>
    <property type="match status" value="1"/>
</dbReference>
<feature type="domain" description="Type VI secretion system IcmF C-terminal" evidence="3">
    <location>
        <begin position="1119"/>
        <end position="1221"/>
    </location>
</feature>
<reference evidence="7 8" key="1">
    <citation type="submission" date="2020-12" db="EMBL/GenBank/DDBJ databases">
        <title>FDA dAtabase for Regulatory Grade micrObial Sequences (FDA-ARGOS): Supporting development and validation of Infectious Disease Dx tests.</title>
        <authorList>
            <person name="Sproer C."/>
            <person name="Gronow S."/>
            <person name="Severitt S."/>
            <person name="Schroder I."/>
            <person name="Tallon L."/>
            <person name="Sadzewicz L."/>
            <person name="Zhao X."/>
            <person name="Boylan J."/>
            <person name="Ott S."/>
            <person name="Bowen H."/>
            <person name="Vavikolanu K."/>
            <person name="Mehta A."/>
            <person name="Aluvathingal J."/>
            <person name="Nadendla S."/>
            <person name="Lowell S."/>
            <person name="Myers T."/>
            <person name="Yan Y."/>
            <person name="Sichtig H."/>
        </authorList>
    </citation>
    <scope>NUCLEOTIDE SEQUENCE [LARGE SCALE GENOMIC DNA]</scope>
    <source>
        <strain evidence="7 8">FDAARGOS_1050</strain>
    </source>
</reference>
<keyword evidence="2" id="KW-1133">Transmembrane helix</keyword>